<dbReference type="InterPro" id="IPR023346">
    <property type="entry name" value="Lysozyme-like_dom_sf"/>
</dbReference>
<name>A0ABX2IWG3_9RHOB</name>
<dbReference type="Gene3D" id="1.10.530.10">
    <property type="match status" value="1"/>
</dbReference>
<reference evidence="4 5" key="1">
    <citation type="submission" date="2020-06" db="EMBL/GenBank/DDBJ databases">
        <title>Sulfitobacter algicola sp. nov., isolated from green algae.</title>
        <authorList>
            <person name="Wang C."/>
        </authorList>
    </citation>
    <scope>NUCLEOTIDE SEQUENCE [LARGE SCALE GENOMIC DNA]</scope>
    <source>
        <strain evidence="4 5">1151</strain>
    </source>
</reference>
<feature type="region of interest" description="Disordered" evidence="2">
    <location>
        <begin position="202"/>
        <end position="223"/>
    </location>
</feature>
<dbReference type="Proteomes" id="UP000777935">
    <property type="component" value="Unassembled WGS sequence"/>
</dbReference>
<dbReference type="Pfam" id="PF01464">
    <property type="entry name" value="SLT"/>
    <property type="match status" value="1"/>
</dbReference>
<gene>
    <name evidence="4" type="ORF">HRQ87_07600</name>
</gene>
<dbReference type="EMBL" id="JABUFE010000003">
    <property type="protein sequence ID" value="NSX54666.1"/>
    <property type="molecule type" value="Genomic_DNA"/>
</dbReference>
<protein>
    <submittedName>
        <fullName evidence="4">Transglycosylase SLT domain-containing protein</fullName>
    </submittedName>
</protein>
<dbReference type="InterPro" id="IPR008258">
    <property type="entry name" value="Transglycosylase_SLT_dom_1"/>
</dbReference>
<comment type="caution">
    <text evidence="4">The sequence shown here is derived from an EMBL/GenBank/DDBJ whole genome shotgun (WGS) entry which is preliminary data.</text>
</comment>
<evidence type="ECO:0000256" key="2">
    <source>
        <dbReference type="SAM" id="MobiDB-lite"/>
    </source>
</evidence>
<comment type="similarity">
    <text evidence="1">Belongs to the virb1 family.</text>
</comment>
<proteinExistence type="inferred from homology"/>
<organism evidence="4 5">
    <name type="scientific">Parasulfitobacter algicola</name>
    <dbReference type="NCBI Taxonomy" id="2614809"/>
    <lineage>
        <taxon>Bacteria</taxon>
        <taxon>Pseudomonadati</taxon>
        <taxon>Pseudomonadota</taxon>
        <taxon>Alphaproteobacteria</taxon>
        <taxon>Rhodobacterales</taxon>
        <taxon>Roseobacteraceae</taxon>
        <taxon>Parasulfitobacter</taxon>
    </lineage>
</organism>
<evidence type="ECO:0000313" key="5">
    <source>
        <dbReference type="Proteomes" id="UP000777935"/>
    </source>
</evidence>
<evidence type="ECO:0000313" key="4">
    <source>
        <dbReference type="EMBL" id="NSX54666.1"/>
    </source>
</evidence>
<accession>A0ABX2IWG3</accession>
<sequence>MPKGVFFLKHYSRQIRSGNFTKPDLIRLIFLFLIIIAFAFAHPVSAAQSKICDDAVNFASKQTGVPVSVLNAITLTETGRTKAGKTNSWPWTVNMEGKGVWFDDKDSALSYVFHHFKSGARSFDVGCFQVNYKWHGQAFSSIEEMFDPRQNAVYAANFLKQLYQELGDWSSAAGAYHSRTPKFATRYRKRFDQFHAQLKQTSTPDLAKQDGLPEEKSVPISDSAGYPIARLSGAPTGLGSLVPMGSGSSAKPFFSQAQPGI</sequence>
<feature type="compositionally biased region" description="Basic and acidic residues" evidence="2">
    <location>
        <begin position="207"/>
        <end position="217"/>
    </location>
</feature>
<keyword evidence="5" id="KW-1185">Reference proteome</keyword>
<feature type="domain" description="Transglycosylase SLT" evidence="3">
    <location>
        <begin position="121"/>
        <end position="178"/>
    </location>
</feature>
<dbReference type="SUPFAM" id="SSF53955">
    <property type="entry name" value="Lysozyme-like"/>
    <property type="match status" value="1"/>
</dbReference>
<evidence type="ECO:0000259" key="3">
    <source>
        <dbReference type="Pfam" id="PF01464"/>
    </source>
</evidence>
<evidence type="ECO:0000256" key="1">
    <source>
        <dbReference type="ARBA" id="ARBA00009387"/>
    </source>
</evidence>